<evidence type="ECO:0000313" key="1">
    <source>
        <dbReference type="EMBL" id="KAJ7549591.1"/>
    </source>
</evidence>
<name>A0ACC2D5P4_DIPCM</name>
<protein>
    <submittedName>
        <fullName evidence="1">Uncharacterized protein</fullName>
    </submittedName>
</protein>
<evidence type="ECO:0000313" key="2">
    <source>
        <dbReference type="Proteomes" id="UP001162992"/>
    </source>
</evidence>
<sequence length="90" mass="9427">MAGQQLAKRIPLIKFPVRHRPSAASSKPDHNVTIASPNAKDALTTTGKSLSSEVPASPGNLRSGGKASLQPRRAPISQKEIEAILLGGCF</sequence>
<proteinExistence type="predicted"/>
<dbReference type="EMBL" id="CM055098">
    <property type="protein sequence ID" value="KAJ7549591.1"/>
    <property type="molecule type" value="Genomic_DNA"/>
</dbReference>
<organism evidence="1 2">
    <name type="scientific">Diphasiastrum complanatum</name>
    <name type="common">Issler's clubmoss</name>
    <name type="synonym">Lycopodium complanatum</name>
    <dbReference type="NCBI Taxonomy" id="34168"/>
    <lineage>
        <taxon>Eukaryota</taxon>
        <taxon>Viridiplantae</taxon>
        <taxon>Streptophyta</taxon>
        <taxon>Embryophyta</taxon>
        <taxon>Tracheophyta</taxon>
        <taxon>Lycopodiopsida</taxon>
        <taxon>Lycopodiales</taxon>
        <taxon>Lycopodiaceae</taxon>
        <taxon>Lycopodioideae</taxon>
        <taxon>Diphasiastrum</taxon>
    </lineage>
</organism>
<dbReference type="Proteomes" id="UP001162992">
    <property type="component" value="Chromosome 7"/>
</dbReference>
<reference evidence="2" key="1">
    <citation type="journal article" date="2024" name="Proc. Natl. Acad. Sci. U.S.A.">
        <title>Extraordinary preservation of gene collinearity over three hundred million years revealed in homosporous lycophytes.</title>
        <authorList>
            <person name="Li C."/>
            <person name="Wickell D."/>
            <person name="Kuo L.Y."/>
            <person name="Chen X."/>
            <person name="Nie B."/>
            <person name="Liao X."/>
            <person name="Peng D."/>
            <person name="Ji J."/>
            <person name="Jenkins J."/>
            <person name="Williams M."/>
            <person name="Shu S."/>
            <person name="Plott C."/>
            <person name="Barry K."/>
            <person name="Rajasekar S."/>
            <person name="Grimwood J."/>
            <person name="Han X."/>
            <person name="Sun S."/>
            <person name="Hou Z."/>
            <person name="He W."/>
            <person name="Dai G."/>
            <person name="Sun C."/>
            <person name="Schmutz J."/>
            <person name="Leebens-Mack J.H."/>
            <person name="Li F.W."/>
            <person name="Wang L."/>
        </authorList>
    </citation>
    <scope>NUCLEOTIDE SEQUENCE [LARGE SCALE GENOMIC DNA]</scope>
    <source>
        <strain evidence="2">cv. PW_Plant_1</strain>
    </source>
</reference>
<gene>
    <name evidence="1" type="ORF">O6H91_07G059300</name>
</gene>
<accession>A0ACC2D5P4</accession>
<comment type="caution">
    <text evidence="1">The sequence shown here is derived from an EMBL/GenBank/DDBJ whole genome shotgun (WGS) entry which is preliminary data.</text>
</comment>
<keyword evidence="2" id="KW-1185">Reference proteome</keyword>